<dbReference type="RefSeq" id="WP_180308313.1">
    <property type="nucleotide sequence ID" value="NZ_CP058952.1"/>
</dbReference>
<dbReference type="SMART" id="SM00736">
    <property type="entry name" value="CADG"/>
    <property type="match status" value="1"/>
</dbReference>
<dbReference type="Pfam" id="PF00353">
    <property type="entry name" value="HemolysinCabind"/>
    <property type="match status" value="9"/>
</dbReference>
<dbReference type="Pfam" id="PF05345">
    <property type="entry name" value="He_PIG"/>
    <property type="match status" value="1"/>
</dbReference>
<dbReference type="PANTHER" id="PTHR38340">
    <property type="entry name" value="S-LAYER PROTEIN"/>
    <property type="match status" value="1"/>
</dbReference>
<dbReference type="SUPFAM" id="SSF49313">
    <property type="entry name" value="Cadherin-like"/>
    <property type="match status" value="1"/>
</dbReference>
<evidence type="ECO:0000313" key="6">
    <source>
        <dbReference type="EMBL" id="QLI81184.1"/>
    </source>
</evidence>
<evidence type="ECO:0000313" key="7">
    <source>
        <dbReference type="Proteomes" id="UP000510822"/>
    </source>
</evidence>
<protein>
    <recommendedName>
        <fullName evidence="5">Dystroglycan-type cadherin-like domain-containing protein</fullName>
    </recommendedName>
</protein>
<dbReference type="InterPro" id="IPR050557">
    <property type="entry name" value="RTX_toxin/Mannuronan_C5-epim"/>
</dbReference>
<dbReference type="PROSITE" id="PS00330">
    <property type="entry name" value="HEMOLYSIN_CALCIUM"/>
    <property type="match status" value="4"/>
</dbReference>
<keyword evidence="2" id="KW-0964">Secreted</keyword>
<dbReference type="InterPro" id="IPR018511">
    <property type="entry name" value="Hemolysin-typ_Ca-bd_CS"/>
</dbReference>
<dbReference type="GO" id="GO:0016020">
    <property type="term" value="C:membrane"/>
    <property type="evidence" value="ECO:0007669"/>
    <property type="project" value="InterPro"/>
</dbReference>
<organism evidence="6 7">
    <name type="scientific">Chitinibacter fontanus</name>
    <dbReference type="NCBI Taxonomy" id="1737446"/>
    <lineage>
        <taxon>Bacteria</taxon>
        <taxon>Pseudomonadati</taxon>
        <taxon>Pseudomonadota</taxon>
        <taxon>Betaproteobacteria</taxon>
        <taxon>Neisseriales</taxon>
        <taxon>Chitinibacteraceae</taxon>
        <taxon>Chitinibacter</taxon>
    </lineage>
</organism>
<dbReference type="InterPro" id="IPR015919">
    <property type="entry name" value="Cadherin-like_sf"/>
</dbReference>
<evidence type="ECO:0000256" key="1">
    <source>
        <dbReference type="ARBA" id="ARBA00004613"/>
    </source>
</evidence>
<dbReference type="KEGG" id="cfon:HZU75_06370"/>
<dbReference type="InterPro" id="IPR010566">
    <property type="entry name" value="Haemolys_ca-bd"/>
</dbReference>
<dbReference type="Gene3D" id="2.150.10.10">
    <property type="entry name" value="Serralysin-like metalloprotease, C-terminal"/>
    <property type="match status" value="7"/>
</dbReference>
<dbReference type="SUPFAM" id="SSF51120">
    <property type="entry name" value="beta-Roll"/>
    <property type="match status" value="4"/>
</dbReference>
<evidence type="ECO:0000256" key="4">
    <source>
        <dbReference type="SAM" id="MobiDB-lite"/>
    </source>
</evidence>
<gene>
    <name evidence="6" type="ORF">HZU75_06370</name>
</gene>
<evidence type="ECO:0000259" key="5">
    <source>
        <dbReference type="SMART" id="SM00736"/>
    </source>
</evidence>
<evidence type="ECO:0000256" key="2">
    <source>
        <dbReference type="ARBA" id="ARBA00022525"/>
    </source>
</evidence>
<evidence type="ECO:0000256" key="3">
    <source>
        <dbReference type="ARBA" id="ARBA00022837"/>
    </source>
</evidence>
<feature type="compositionally biased region" description="Polar residues" evidence="4">
    <location>
        <begin position="1609"/>
        <end position="1631"/>
    </location>
</feature>
<keyword evidence="7" id="KW-1185">Reference proteome</keyword>
<name>A0A7D5ZDL5_9NEIS</name>
<dbReference type="Pfam" id="PF06594">
    <property type="entry name" value="HCBP_related"/>
    <property type="match status" value="1"/>
</dbReference>
<proteinExistence type="predicted"/>
<feature type="domain" description="Dystroglycan-type cadherin-like" evidence="5">
    <location>
        <begin position="2062"/>
        <end position="2162"/>
    </location>
</feature>
<dbReference type="GO" id="GO:0005509">
    <property type="term" value="F:calcium ion binding"/>
    <property type="evidence" value="ECO:0007669"/>
    <property type="project" value="InterPro"/>
</dbReference>
<dbReference type="PRINTS" id="PR00313">
    <property type="entry name" value="CABNDNGRPT"/>
</dbReference>
<comment type="subcellular location">
    <subcellularLocation>
        <location evidence="1">Secreted</location>
    </subcellularLocation>
</comment>
<keyword evidence="3" id="KW-0106">Calcium</keyword>
<dbReference type="InterPro" id="IPR006644">
    <property type="entry name" value="Cadg"/>
</dbReference>
<dbReference type="PANTHER" id="PTHR38340:SF1">
    <property type="entry name" value="S-LAYER PROTEIN"/>
    <property type="match status" value="1"/>
</dbReference>
<accession>A0A7D5ZDL5</accession>
<dbReference type="EMBL" id="CP058952">
    <property type="protein sequence ID" value="QLI81184.1"/>
    <property type="molecule type" value="Genomic_DNA"/>
</dbReference>
<feature type="region of interest" description="Disordered" evidence="4">
    <location>
        <begin position="1607"/>
        <end position="1632"/>
    </location>
</feature>
<sequence length="2394" mass="253499">MMGDLNRLDADHLLSSKLTWSVDELFNLIADTKGKVLNASSSPQFILFTGGASGRDLAHGISEYGYEAYVLADSEVGKVIGSTRFNDRLRDAVTRELFGDIGKDLSPAQLDAVTTKVEYYLDGRVPGHISLFDIASHNFAASATGAVRIIAPNGIELNSVLFEHELTAVLNNPKVTSIEGFSRSDLLEVYKQSPELVRQSLVDASARSLYASQLTLEGGHDVWFKGEFLNINEGDPSKGTPLERLQSVNQAADAFWNEQRTIANASGNLTKLAYVDSYLRKAGNIGTLLSLGIVLNQANAALEQGNTDDALKITATYMAGAGGGLAGALAGGLAAATVAAQISGWLGFSGPAGLFASGVFTLGAGLVGGVAGEHFVTEAMEKYLHIDPTASEKIEGNLILSDGSKLKLEGFKFSNGIEILGRTTSREIVLPDGSTSIIQERTEITKIPVAGGFLITQKDKNGINKEFLSIEQHENNVRLGLDANEGSKDLSYIAFSKDGGFTQTVFGDGNTKSEYLVKYISVKDSANPNLSYQVPVALTNVIMKNNENVGVQIMLNDKGEAVQASITNIDGNEINATAFKQVYGDISQQDLIKMATGDSEAQQHFSEKIKEYKTTAQVSNALDRTAEFLALAQAIQSGEPLAVTRATLTIGKTVIEASDWGKSADASKIVDGIQGVTAVLGAVGSVLSLKKAIDDKNYLGVAYSGASLVGYTASAYANLATAAGVETGVKLAGEIAGVTLGKVVPALGIVMSLVNGDVKGAAVSAISMVAALSPMPVIGQVIAVAYMLYSLFNASKVPDAWGEGHFTWDNGQIGMNVVGETGGDARVGGMLGNLKATMEYLVQKARTDNPEMPIGAIPLRFGSLTYRDDKFTLHDLDPVTGATRDRVYDFQGKRLGVSTNDPEFFIDLQEALLRNAIERHGLAAQYEVDTVYLKNQAGDPKAGLTEEQMAASEGKLAPVASGDTQRFRPIALDMNGDGQISTIARENSNVLFNVDDSGYLKHTGWVGSSDAMLVLDRNLSSYLDAGTDLFSNAKLADELKGVPSLRYWDSNYDQRLTAADPVFKYLQVWQDKDSDGVVDDGESKKLSDLGVTSINFARNTFEINGQERSMVSADLTADTKGSRAIKIPEGILVESSDGKKSLVVTTTQDLSSFVPNADGFTVFEDMVAYVSSATLMANDRKIPVGSKIVAVEGAKNGAARLLDSGDIEFMASPNYYGDQAGFNYILQSPDGTKTSVPVLVTVQGVNDAPTLTVQDDPDRPIYGWDVVIAGRGGTQYLRTTSIPSINSANASVQSVTPIYAPWTETTVQYQGSQGGNPVYTVTEHNQPISSADANSGWLSGADIDNSPSELRYEILAQPNWGEVELDPVTGHYQYWGHTGVEGSTHRITEMSPLNQQNADAFKVRVIDPSGAWTEKTIQVTHFGPPPTPKDGGGKKPIALDLNGDGLSFTHVDDSNVFFDINGDGWRDRISWLKDGDGFLAFDADGNGKIDRADELSFVGYKSGAQTDLEGLQGFDSNGDGLLSNLDERWSKLGVWVDANQNGVSDAGEFRSLDSFGITSIALKSDGKSFVKDGNTVHGQIDVTFSDGHVIKAGDVTLATRPEVQVPNVDGSTTVVPTSPFSPSGTETQGTSGDDILLASKGNSIVKAGAGDDFIYDDVGNDAILGEAGNDVIYSGADNDFVDGGEGNDVIYAGLGNDMVFGNTGNDQIYAEGGNDLVFAGEGDDFVSGGWGNDVLDGREGDDILFGEAGNDALLGGVGDDQLAGGDDKDWLYGQDGNDQLDGGEGADEMDGGLGNDIYIVDNVGDVVIESANAGDDTVRTNLSYTLGENVENLTLLGKDNLTATGNALDNRLVGNDGDNILNGLLGADRMYGGKGNDLYYVDNSNDTVTEFTNEGTDSVIASATFTLTSNIENLTLVEGGNISGTGNTSANLLVGNSGANTLDGRAGDDTLRGGAGNDVLIGGLGNDVFLFDQGDGHDTVSDTQENGSGGINTLRFGSGITLSSLSFEYAPNSLLIHYGVAGDTIQMNYDPYSAEQTLPTAKVEFADGTVRNLAELINRPPKLVNPLADVSFVSPGPIDVSVPNGTFIDPDAGDVLTLSATLADGSALPTWLKFDATKGQFHADIDPEILGNWDINVRATDRYGLHADDVFKLVMPLHPGITKNGDWRDETLIGTNGNDVIQGMGGKDRIIAGAGNDTLTGDWGDDFINGGTGNDYIDGRGGNNTLLGGAGNDIIRAQFGADIIDGGDGDDDIYASGGGNDIRGGKGNDIIVADWEGDTYHYARGDGRDQILDWGGNDNLNMEGIKSDELWFKRTGNNLEIDVIGGDGQVVIKDWYISHQIEQIKTADGKTLLNTQVDALVSAMAGMAPPSSAETALPDQYREQLQPVLAANWH</sequence>
<reference evidence="6 7" key="1">
    <citation type="journal article" date="2016" name="Int. J. Syst. Evol. Microbiol.">
        <title>Chitinibacter fontanus sp. nov., isolated from a spring.</title>
        <authorList>
            <person name="Sheu S.Y."/>
            <person name="Li Y.S."/>
            <person name="Young C.C."/>
            <person name="Chen W.M."/>
        </authorList>
    </citation>
    <scope>NUCLEOTIDE SEQUENCE [LARGE SCALE GENOMIC DNA]</scope>
    <source>
        <strain evidence="6 7">STM-7</strain>
    </source>
</reference>
<dbReference type="Proteomes" id="UP000510822">
    <property type="component" value="Chromosome"/>
</dbReference>
<dbReference type="InterPro" id="IPR013783">
    <property type="entry name" value="Ig-like_fold"/>
</dbReference>
<dbReference type="InterPro" id="IPR001343">
    <property type="entry name" value="Hemolysn_Ca-bd"/>
</dbReference>
<dbReference type="GO" id="GO:0005576">
    <property type="term" value="C:extracellular region"/>
    <property type="evidence" value="ECO:0007669"/>
    <property type="project" value="UniProtKB-SubCell"/>
</dbReference>
<dbReference type="Gene3D" id="2.60.40.10">
    <property type="entry name" value="Immunoglobulins"/>
    <property type="match status" value="1"/>
</dbReference>
<dbReference type="InterPro" id="IPR011049">
    <property type="entry name" value="Serralysin-like_metalloprot_C"/>
</dbReference>